<sequence length="119" mass="13299">MGLRLLKIEPGYALVEMDLRDDNMANIFDMIHGGAIFSLIDEAFEISCNSHGTVAVALSMTVTYHNSPTKAGVLRAESKEIYRSRKTATYDIKVTENENILIASCQALAYRKQEKLPFL</sequence>
<feature type="domain" description="Thioesterase" evidence="2">
    <location>
        <begin position="30"/>
        <end position="99"/>
    </location>
</feature>
<dbReference type="Gene3D" id="3.10.129.10">
    <property type="entry name" value="Hotdog Thioesterase"/>
    <property type="match status" value="1"/>
</dbReference>
<proteinExistence type="predicted"/>
<dbReference type="SUPFAM" id="SSF54637">
    <property type="entry name" value="Thioesterase/thiol ester dehydrase-isomerase"/>
    <property type="match status" value="1"/>
</dbReference>
<evidence type="ECO:0000256" key="1">
    <source>
        <dbReference type="ARBA" id="ARBA00022801"/>
    </source>
</evidence>
<dbReference type="EMBL" id="BARS01032467">
    <property type="protein sequence ID" value="GAG28007.1"/>
    <property type="molecule type" value="Genomic_DNA"/>
</dbReference>
<keyword evidence="1" id="KW-0378">Hydrolase</keyword>
<dbReference type="InterPro" id="IPR029069">
    <property type="entry name" value="HotDog_dom_sf"/>
</dbReference>
<organism evidence="3">
    <name type="scientific">marine sediment metagenome</name>
    <dbReference type="NCBI Taxonomy" id="412755"/>
    <lineage>
        <taxon>unclassified sequences</taxon>
        <taxon>metagenomes</taxon>
        <taxon>ecological metagenomes</taxon>
    </lineage>
</organism>
<evidence type="ECO:0000259" key="2">
    <source>
        <dbReference type="Pfam" id="PF03061"/>
    </source>
</evidence>
<dbReference type="PANTHER" id="PTHR42856">
    <property type="entry name" value="ACYL-COENZYME A THIOESTERASE PAAI"/>
    <property type="match status" value="1"/>
</dbReference>
<evidence type="ECO:0000313" key="3">
    <source>
        <dbReference type="EMBL" id="GAG28007.1"/>
    </source>
</evidence>
<protein>
    <recommendedName>
        <fullName evidence="2">Thioesterase domain-containing protein</fullName>
    </recommendedName>
</protein>
<dbReference type="GO" id="GO:0016289">
    <property type="term" value="F:acyl-CoA hydrolase activity"/>
    <property type="evidence" value="ECO:0007669"/>
    <property type="project" value="TreeGrafter"/>
</dbReference>
<reference evidence="3" key="1">
    <citation type="journal article" date="2014" name="Front. Microbiol.">
        <title>High frequency of phylogenetically diverse reductive dehalogenase-homologous genes in deep subseafloor sedimentary metagenomes.</title>
        <authorList>
            <person name="Kawai M."/>
            <person name="Futagami T."/>
            <person name="Toyoda A."/>
            <person name="Takaki Y."/>
            <person name="Nishi S."/>
            <person name="Hori S."/>
            <person name="Arai W."/>
            <person name="Tsubouchi T."/>
            <person name="Morono Y."/>
            <person name="Uchiyama I."/>
            <person name="Ito T."/>
            <person name="Fujiyama A."/>
            <person name="Inagaki F."/>
            <person name="Takami H."/>
        </authorList>
    </citation>
    <scope>NUCLEOTIDE SEQUENCE</scope>
    <source>
        <strain evidence="3">Expedition CK06-06</strain>
    </source>
</reference>
<dbReference type="Pfam" id="PF03061">
    <property type="entry name" value="4HBT"/>
    <property type="match status" value="1"/>
</dbReference>
<dbReference type="InterPro" id="IPR052723">
    <property type="entry name" value="Acyl-CoA_thioesterase_PaaI"/>
</dbReference>
<name>X0WXU6_9ZZZZ</name>
<dbReference type="NCBIfam" id="TIGR00369">
    <property type="entry name" value="unchar_dom_1"/>
    <property type="match status" value="1"/>
</dbReference>
<dbReference type="AlphaFoldDB" id="X0WXU6"/>
<gene>
    <name evidence="3" type="ORF">S01H1_50389</name>
</gene>
<dbReference type="InterPro" id="IPR006683">
    <property type="entry name" value="Thioestr_dom"/>
</dbReference>
<accession>X0WXU6</accession>
<dbReference type="CDD" id="cd03443">
    <property type="entry name" value="PaaI_thioesterase"/>
    <property type="match status" value="1"/>
</dbReference>
<dbReference type="InterPro" id="IPR003736">
    <property type="entry name" value="PAAI_dom"/>
</dbReference>
<dbReference type="PANTHER" id="PTHR42856:SF1">
    <property type="entry name" value="ACYL-COENZYME A THIOESTERASE PAAI"/>
    <property type="match status" value="1"/>
</dbReference>
<comment type="caution">
    <text evidence="3">The sequence shown here is derived from an EMBL/GenBank/DDBJ whole genome shotgun (WGS) entry which is preliminary data.</text>
</comment>